<dbReference type="Pfam" id="PF00156">
    <property type="entry name" value="Pribosyltran"/>
    <property type="match status" value="1"/>
</dbReference>
<evidence type="ECO:0000313" key="5">
    <source>
        <dbReference type="Proteomes" id="UP000587760"/>
    </source>
</evidence>
<organism evidence="4 5">
    <name type="scientific">Spirochaeta isovalerica</name>
    <dbReference type="NCBI Taxonomy" id="150"/>
    <lineage>
        <taxon>Bacteria</taxon>
        <taxon>Pseudomonadati</taxon>
        <taxon>Spirochaetota</taxon>
        <taxon>Spirochaetia</taxon>
        <taxon>Spirochaetales</taxon>
        <taxon>Spirochaetaceae</taxon>
        <taxon>Spirochaeta</taxon>
    </lineage>
</organism>
<dbReference type="SUPFAM" id="SSF53271">
    <property type="entry name" value="PRTase-like"/>
    <property type="match status" value="1"/>
</dbReference>
<keyword evidence="2" id="KW-0808">Transferase</keyword>
<keyword evidence="1" id="KW-0328">Glycosyltransferase</keyword>
<evidence type="ECO:0000256" key="2">
    <source>
        <dbReference type="ARBA" id="ARBA00022679"/>
    </source>
</evidence>
<keyword evidence="5" id="KW-1185">Reference proteome</keyword>
<dbReference type="InterPro" id="IPR000836">
    <property type="entry name" value="PRTase_dom"/>
</dbReference>
<feature type="domain" description="Phosphoribosyltransferase" evidence="3">
    <location>
        <begin position="10"/>
        <end position="142"/>
    </location>
</feature>
<accession>A0A841R9W2</accession>
<reference evidence="4 5" key="1">
    <citation type="submission" date="2020-08" db="EMBL/GenBank/DDBJ databases">
        <title>Genomic Encyclopedia of Type Strains, Phase IV (KMG-IV): sequencing the most valuable type-strain genomes for metagenomic binning, comparative biology and taxonomic classification.</title>
        <authorList>
            <person name="Goeker M."/>
        </authorList>
    </citation>
    <scope>NUCLEOTIDE SEQUENCE [LARGE SCALE GENOMIC DNA]</scope>
    <source>
        <strain evidence="4 5">DSM 2461</strain>
    </source>
</reference>
<comment type="caution">
    <text evidence="4">The sequence shown here is derived from an EMBL/GenBank/DDBJ whole genome shotgun (WGS) entry which is preliminary data.</text>
</comment>
<protein>
    <recommendedName>
        <fullName evidence="3">Phosphoribosyltransferase domain-containing protein</fullName>
    </recommendedName>
</protein>
<dbReference type="AlphaFoldDB" id="A0A841R9W2"/>
<dbReference type="InterPro" id="IPR029057">
    <property type="entry name" value="PRTase-like"/>
</dbReference>
<dbReference type="RefSeq" id="WP_184745192.1">
    <property type="nucleotide sequence ID" value="NZ_JACHGJ010000002.1"/>
</dbReference>
<proteinExistence type="predicted"/>
<dbReference type="Proteomes" id="UP000587760">
    <property type="component" value="Unassembled WGS sequence"/>
</dbReference>
<evidence type="ECO:0000259" key="3">
    <source>
        <dbReference type="Pfam" id="PF00156"/>
    </source>
</evidence>
<dbReference type="PANTHER" id="PTHR43363:SF1">
    <property type="entry name" value="HYPOXANTHINE-GUANINE PHOSPHORIBOSYLTRANSFERASE"/>
    <property type="match status" value="1"/>
</dbReference>
<evidence type="ECO:0000256" key="1">
    <source>
        <dbReference type="ARBA" id="ARBA00022676"/>
    </source>
</evidence>
<dbReference type="GO" id="GO:0016757">
    <property type="term" value="F:glycosyltransferase activity"/>
    <property type="evidence" value="ECO:0007669"/>
    <property type="project" value="UniProtKB-KW"/>
</dbReference>
<dbReference type="CDD" id="cd06223">
    <property type="entry name" value="PRTases_typeI"/>
    <property type="match status" value="1"/>
</dbReference>
<dbReference type="PANTHER" id="PTHR43363">
    <property type="entry name" value="HYPOXANTHINE PHOSPHORIBOSYLTRANSFERASE"/>
    <property type="match status" value="1"/>
</dbReference>
<name>A0A841R9W2_9SPIO</name>
<dbReference type="EMBL" id="JACHGJ010000002">
    <property type="protein sequence ID" value="MBB6479719.1"/>
    <property type="molecule type" value="Genomic_DNA"/>
</dbReference>
<sequence length="168" mass="19240">MEKYYVSYNRIHSTMKDLAEQVKASGFEPDYIVAIGTGGFIPARMLKTNINRPILTVGIAYYDLNDNLMDHPHIIQWIDDADAKLKGKKLLLVDEVDDSRATIGYCLETLLTHNPEEIAVVVVHNKDKEKRGAIPPQVKRYFAGETMEDKWICYPWDADDILEHDKNC</sequence>
<gene>
    <name evidence="4" type="ORF">HNR50_001377</name>
</gene>
<evidence type="ECO:0000313" key="4">
    <source>
        <dbReference type="EMBL" id="MBB6479719.1"/>
    </source>
</evidence>
<dbReference type="Gene3D" id="3.40.50.2020">
    <property type="match status" value="1"/>
</dbReference>